<dbReference type="Proteomes" id="UP000006250">
    <property type="component" value="Unassembled WGS sequence"/>
</dbReference>
<dbReference type="AlphaFoldDB" id="E1K0B1"/>
<evidence type="ECO:0000256" key="3">
    <source>
        <dbReference type="ARBA" id="ARBA00023163"/>
    </source>
</evidence>
<dbReference type="InterPro" id="IPR036388">
    <property type="entry name" value="WH-like_DNA-bd_sf"/>
</dbReference>
<dbReference type="PANTHER" id="PTHR35790">
    <property type="entry name" value="HTH-TYPE TRANSCRIPTIONAL REGULATOR PCHR"/>
    <property type="match status" value="1"/>
</dbReference>
<dbReference type="InterPro" id="IPR011991">
    <property type="entry name" value="ArsR-like_HTH"/>
</dbReference>
<dbReference type="InterPro" id="IPR052067">
    <property type="entry name" value="Metal_resp_HTH_trans_reg"/>
</dbReference>
<dbReference type="OrthoDB" id="5358347at2"/>
<dbReference type="Gene3D" id="1.10.10.10">
    <property type="entry name" value="Winged helix-like DNA-binding domain superfamily/Winged helix DNA-binding domain"/>
    <property type="match status" value="1"/>
</dbReference>
<feature type="domain" description="HTH marR-type" evidence="4">
    <location>
        <begin position="25"/>
        <end position="125"/>
    </location>
</feature>
<dbReference type="SMART" id="SM00347">
    <property type="entry name" value="HTH_MARR"/>
    <property type="match status" value="1"/>
</dbReference>
<dbReference type="GO" id="GO:0003700">
    <property type="term" value="F:DNA-binding transcription factor activity"/>
    <property type="evidence" value="ECO:0007669"/>
    <property type="project" value="InterPro"/>
</dbReference>
<keyword evidence="1" id="KW-0805">Transcription regulation</keyword>
<evidence type="ECO:0000256" key="1">
    <source>
        <dbReference type="ARBA" id="ARBA00023015"/>
    </source>
</evidence>
<dbReference type="CDD" id="cd00090">
    <property type="entry name" value="HTH_ARSR"/>
    <property type="match status" value="1"/>
</dbReference>
<dbReference type="Pfam" id="PF01047">
    <property type="entry name" value="MarR"/>
    <property type="match status" value="1"/>
</dbReference>
<evidence type="ECO:0000256" key="2">
    <source>
        <dbReference type="ARBA" id="ARBA00023125"/>
    </source>
</evidence>
<gene>
    <name evidence="5" type="ORF">DesfrDRAFT_3311</name>
</gene>
<accession>E1K0B1</accession>
<reference evidence="5 6" key="1">
    <citation type="submission" date="2010-08" db="EMBL/GenBank/DDBJ databases">
        <title>The draft genome of Desulfovibrio fructosovorans JJ.</title>
        <authorList>
            <consortium name="US DOE Joint Genome Institute (JGI-PGF)"/>
            <person name="Lucas S."/>
            <person name="Copeland A."/>
            <person name="Lapidus A."/>
            <person name="Cheng J.-F."/>
            <person name="Bruce D."/>
            <person name="Goodwin L."/>
            <person name="Pitluck S."/>
            <person name="Land M.L."/>
            <person name="Hauser L."/>
            <person name="Chang Y.-J."/>
            <person name="Jeffries C."/>
            <person name="Wall J.D."/>
            <person name="Stahl D.A."/>
            <person name="Arkin A.P."/>
            <person name="Dehal P."/>
            <person name="Stolyar S.M."/>
            <person name="Hazen T.C."/>
            <person name="Woyke T.J."/>
        </authorList>
    </citation>
    <scope>NUCLEOTIDE SEQUENCE [LARGE SCALE GENOMIC DNA]</scope>
    <source>
        <strain evidence="5 6">JJ</strain>
    </source>
</reference>
<evidence type="ECO:0000313" key="6">
    <source>
        <dbReference type="Proteomes" id="UP000006250"/>
    </source>
</evidence>
<dbReference type="InterPro" id="IPR000835">
    <property type="entry name" value="HTH_MarR-typ"/>
</dbReference>
<dbReference type="SUPFAM" id="SSF46785">
    <property type="entry name" value="Winged helix' DNA-binding domain"/>
    <property type="match status" value="1"/>
</dbReference>
<name>E1K0B1_SOLFR</name>
<dbReference type="RefSeq" id="WP_005995754.1">
    <property type="nucleotide sequence ID" value="NZ_AECZ01000029.1"/>
</dbReference>
<evidence type="ECO:0000313" key="5">
    <source>
        <dbReference type="EMBL" id="EFL49942.1"/>
    </source>
</evidence>
<comment type="caution">
    <text evidence="5">The sequence shown here is derived from an EMBL/GenBank/DDBJ whole genome shotgun (WGS) entry which is preliminary data.</text>
</comment>
<organism evidence="5 6">
    <name type="scientific">Solidesulfovibrio fructosivorans JJ]</name>
    <dbReference type="NCBI Taxonomy" id="596151"/>
    <lineage>
        <taxon>Bacteria</taxon>
        <taxon>Pseudomonadati</taxon>
        <taxon>Thermodesulfobacteriota</taxon>
        <taxon>Desulfovibrionia</taxon>
        <taxon>Desulfovibrionales</taxon>
        <taxon>Desulfovibrionaceae</taxon>
        <taxon>Solidesulfovibrio</taxon>
    </lineage>
</organism>
<keyword evidence="2" id="KW-0238">DNA-binding</keyword>
<dbReference type="InterPro" id="IPR036390">
    <property type="entry name" value="WH_DNA-bd_sf"/>
</dbReference>
<dbReference type="eggNOG" id="COG1846">
    <property type="taxonomic scope" value="Bacteria"/>
</dbReference>
<protein>
    <submittedName>
        <fullName evidence="5">Transcriptional regulator, MarR family</fullName>
    </submittedName>
</protein>
<dbReference type="PANTHER" id="PTHR35790:SF4">
    <property type="entry name" value="HTH-TYPE TRANSCRIPTIONAL REGULATOR PCHR"/>
    <property type="match status" value="1"/>
</dbReference>
<keyword evidence="6" id="KW-1185">Reference proteome</keyword>
<dbReference type="EMBL" id="AECZ01000029">
    <property type="protein sequence ID" value="EFL49942.1"/>
    <property type="molecule type" value="Genomic_DNA"/>
</dbReference>
<proteinExistence type="predicted"/>
<dbReference type="GO" id="GO:0003677">
    <property type="term" value="F:DNA binding"/>
    <property type="evidence" value="ECO:0007669"/>
    <property type="project" value="UniProtKB-KW"/>
</dbReference>
<dbReference type="STRING" id="596151.DesfrDRAFT_3311"/>
<keyword evidence="3" id="KW-0804">Transcription</keyword>
<evidence type="ECO:0000259" key="4">
    <source>
        <dbReference type="SMART" id="SM00347"/>
    </source>
</evidence>
<sequence>MSQATQIIDALVRFAERSDVFRHGREDFYGDMHLTEIHCIHWIGSLDHANVTGISREMGMTRGAISKIAKKLVGKGLIESYREPTNNKEIYFRLTGAGRRMFDVHGKCHAVARRERLALLTAYDAGEQDAILRFLRDINCHIDRKMAEAQAAPVADTCDAAARARKVDNDAL</sequence>